<sequence>MSDRGGRLKGHVIAVQSHDPTELPLHGPEDVEEELAAVLPETQGNRFFPLIRRWALHVVPFLLLAAAVFVLWREFHEVRPADIAASMRAWGYGDTLAALGLSAASFTLMGLVEWLGLRWAGARLPIPPALAGSFLANAIGHTLGANLIVSGAIRARFYSRYGVNLRQVAATTVFHGASFAVGLSALAGASLLIGGGSPSVRIAGPVASGMGVLLLGGVAFYVALCGTLKQPLRGFGHSLKLPSWRVALAQIGLGACDNAVAAGIIWSLLPEGSVEYFTFVGAYAPSVVVGLISHVPGGVGVFEGSLSTLLAGVPAAPLAAAFLGYRLAFFLIPLLIAGLALMADAMRQRGHS</sequence>
<organism evidence="7 8">
    <name type="scientific">Phenylobacterium zucineum (strain HLK1)</name>
    <dbReference type="NCBI Taxonomy" id="450851"/>
    <lineage>
        <taxon>Bacteria</taxon>
        <taxon>Pseudomonadati</taxon>
        <taxon>Pseudomonadota</taxon>
        <taxon>Alphaproteobacteria</taxon>
        <taxon>Caulobacterales</taxon>
        <taxon>Caulobacteraceae</taxon>
        <taxon>Phenylobacterium</taxon>
    </lineage>
</organism>
<feature type="transmembrane region" description="Helical" evidence="6">
    <location>
        <begin position="54"/>
        <end position="72"/>
    </location>
</feature>
<feature type="transmembrane region" description="Helical" evidence="6">
    <location>
        <begin position="96"/>
        <end position="117"/>
    </location>
</feature>
<evidence type="ECO:0000256" key="1">
    <source>
        <dbReference type="ARBA" id="ARBA00004651"/>
    </source>
</evidence>
<dbReference type="InterPro" id="IPR022791">
    <property type="entry name" value="L-PG_synthase/AglD"/>
</dbReference>
<accession>B4RCQ0</accession>
<evidence type="ECO:0000256" key="6">
    <source>
        <dbReference type="SAM" id="Phobius"/>
    </source>
</evidence>
<evidence type="ECO:0000256" key="2">
    <source>
        <dbReference type="ARBA" id="ARBA00022475"/>
    </source>
</evidence>
<dbReference type="GO" id="GO:0005886">
    <property type="term" value="C:plasma membrane"/>
    <property type="evidence" value="ECO:0007669"/>
    <property type="project" value="UniProtKB-SubCell"/>
</dbReference>
<feature type="transmembrane region" description="Helical" evidence="6">
    <location>
        <begin position="173"/>
        <end position="194"/>
    </location>
</feature>
<name>B4RCQ0_PHEZH</name>
<evidence type="ECO:0000313" key="8">
    <source>
        <dbReference type="Proteomes" id="UP000001868"/>
    </source>
</evidence>
<dbReference type="OrthoDB" id="145485at2"/>
<feature type="transmembrane region" description="Helical" evidence="6">
    <location>
        <begin position="244"/>
        <end position="269"/>
    </location>
</feature>
<feature type="transmembrane region" description="Helical" evidence="6">
    <location>
        <begin position="129"/>
        <end position="153"/>
    </location>
</feature>
<evidence type="ECO:0000256" key="5">
    <source>
        <dbReference type="ARBA" id="ARBA00023136"/>
    </source>
</evidence>
<dbReference type="EMBL" id="CP000747">
    <property type="protein sequence ID" value="ACG78237.1"/>
    <property type="molecule type" value="Genomic_DNA"/>
</dbReference>
<feature type="transmembrane region" description="Helical" evidence="6">
    <location>
        <begin position="276"/>
        <end position="295"/>
    </location>
</feature>
<comment type="subcellular location">
    <subcellularLocation>
        <location evidence="1">Cell membrane</location>
        <topology evidence="1">Multi-pass membrane protein</topology>
    </subcellularLocation>
</comment>
<proteinExistence type="predicted"/>
<keyword evidence="8" id="KW-1185">Reference proteome</keyword>
<dbReference type="HOGENOM" id="CLU_056539_0_1_5"/>
<keyword evidence="4 6" id="KW-1133">Transmembrane helix</keyword>
<evidence type="ECO:0000313" key="7">
    <source>
        <dbReference type="EMBL" id="ACG78237.1"/>
    </source>
</evidence>
<gene>
    <name evidence="7" type="ordered locus">PHZ_c1826</name>
</gene>
<feature type="transmembrane region" description="Helical" evidence="6">
    <location>
        <begin position="315"/>
        <end position="342"/>
    </location>
</feature>
<dbReference type="KEGG" id="pzu:PHZ_c1826"/>
<dbReference type="AlphaFoldDB" id="B4RCQ0"/>
<dbReference type="Proteomes" id="UP000001868">
    <property type="component" value="Chromosome"/>
</dbReference>
<dbReference type="STRING" id="450851.PHZ_c1826"/>
<evidence type="ECO:0000256" key="4">
    <source>
        <dbReference type="ARBA" id="ARBA00022989"/>
    </source>
</evidence>
<protein>
    <submittedName>
        <fullName evidence="7">Uncharacterized protein</fullName>
    </submittedName>
</protein>
<dbReference type="eggNOG" id="COG0392">
    <property type="taxonomic scope" value="Bacteria"/>
</dbReference>
<keyword evidence="2" id="KW-1003">Cell membrane</keyword>
<feature type="transmembrane region" description="Helical" evidence="6">
    <location>
        <begin position="206"/>
        <end position="224"/>
    </location>
</feature>
<dbReference type="Pfam" id="PF03706">
    <property type="entry name" value="LPG_synthase_TM"/>
    <property type="match status" value="1"/>
</dbReference>
<reference evidence="7 8" key="1">
    <citation type="journal article" date="2008" name="BMC Genomics">
        <title>Complete genome of Phenylobacterium zucineum - a novel facultative intracellular bacterium isolated from human erythroleukemia cell line K562.</title>
        <authorList>
            <person name="Luo Y."/>
            <person name="Xu X."/>
            <person name="Ding Z."/>
            <person name="Liu Z."/>
            <person name="Zhang B."/>
            <person name="Yan Z."/>
            <person name="Sun J."/>
            <person name="Hu S."/>
            <person name="Hu X."/>
        </authorList>
    </citation>
    <scope>NUCLEOTIDE SEQUENCE [LARGE SCALE GENOMIC DNA]</scope>
    <source>
        <strain evidence="7 8">HLK1</strain>
    </source>
</reference>
<evidence type="ECO:0000256" key="3">
    <source>
        <dbReference type="ARBA" id="ARBA00022692"/>
    </source>
</evidence>
<keyword evidence="3 6" id="KW-0812">Transmembrane</keyword>
<keyword evidence="5 6" id="KW-0472">Membrane</keyword>